<dbReference type="PROSITE" id="PS00455">
    <property type="entry name" value="AMP_BINDING"/>
    <property type="match status" value="1"/>
</dbReference>
<sequence length="526" mass="57543">MRLRTKNLADYAEAKALATPEAVAIYLESGEHIRFESIFKEALALATSLSSLGLKAGDVISFQLPNWRETVAIDIAAVWLGLVVNPVIPIYRDHELAFILTDSRCRCLFIPGTYRDYDFPQMIERLSPGLPDLQHVIAVRHPAADDQMLRYENLIEESSEPVPAKQPTDMSAVKVLMYTSGTTGRAKAVRHSHQSLSRAVDNGVEGWGLGEGDVMLMPSPVTHITGFANGIEQAFISNCKTAFMERWDVDLAAAYIEKVGATGCVSATPFLQELVEKAQRDLLTLPTLRFFACGGASVPPSLITDAHKVFANCRAFRVYGCTEAPLITVGFMQPEEESLAATTDGRINNWDVLIVDDEGQALAEGADGEILVKGPALMLGYGEEQQTRQAINNQGYFATGDIGHITPEGAIVITDRKKDIIIRGGENISAREIEDVLHRHDLISEAAVVAMPHARLGEGVCAFLVMRDSAVFGMPELQAFLQESGLAKQKWPQRIELSEQLGKTASGKVRKDVLRQQVKALIESEA</sequence>
<dbReference type="Gene3D" id="3.40.50.12780">
    <property type="entry name" value="N-terminal domain of ligase-like"/>
    <property type="match status" value="1"/>
</dbReference>
<feature type="domain" description="AMP-dependent synthetase/ligase" evidence="1">
    <location>
        <begin position="14"/>
        <end position="381"/>
    </location>
</feature>
<evidence type="ECO:0000313" key="3">
    <source>
        <dbReference type="EMBL" id="UVW34659.1"/>
    </source>
</evidence>
<organism evidence="3 4">
    <name type="scientific">SAR92 clade bacterium H455</name>
    <dbReference type="NCBI Taxonomy" id="2974818"/>
    <lineage>
        <taxon>Bacteria</taxon>
        <taxon>Pseudomonadati</taxon>
        <taxon>Pseudomonadota</taxon>
        <taxon>Gammaproteobacteria</taxon>
        <taxon>Cellvibrionales</taxon>
        <taxon>Porticoccaceae</taxon>
        <taxon>SAR92 clade</taxon>
    </lineage>
</organism>
<dbReference type="SUPFAM" id="SSF56801">
    <property type="entry name" value="Acetyl-CoA synthetase-like"/>
    <property type="match status" value="1"/>
</dbReference>
<proteinExistence type="predicted"/>
<keyword evidence="4" id="KW-1185">Reference proteome</keyword>
<dbReference type="InterPro" id="IPR025110">
    <property type="entry name" value="AMP-bd_C"/>
</dbReference>
<dbReference type="PANTHER" id="PTHR43201">
    <property type="entry name" value="ACYL-COA SYNTHETASE"/>
    <property type="match status" value="1"/>
</dbReference>
<dbReference type="InterPro" id="IPR020845">
    <property type="entry name" value="AMP-binding_CS"/>
</dbReference>
<name>A0ABY5TLG5_9GAMM</name>
<dbReference type="Gene3D" id="3.30.300.30">
    <property type="match status" value="1"/>
</dbReference>
<accession>A0ABY5TLG5</accession>
<dbReference type="InterPro" id="IPR042099">
    <property type="entry name" value="ANL_N_sf"/>
</dbReference>
<dbReference type="EMBL" id="CP103416">
    <property type="protein sequence ID" value="UVW34659.1"/>
    <property type="molecule type" value="Genomic_DNA"/>
</dbReference>
<gene>
    <name evidence="3" type="ORF">NYF23_11655</name>
</gene>
<dbReference type="Pfam" id="PF00501">
    <property type="entry name" value="AMP-binding"/>
    <property type="match status" value="1"/>
</dbReference>
<evidence type="ECO:0000259" key="1">
    <source>
        <dbReference type="Pfam" id="PF00501"/>
    </source>
</evidence>
<feature type="domain" description="AMP-binding enzyme C-terminal" evidence="2">
    <location>
        <begin position="432"/>
        <end position="508"/>
    </location>
</feature>
<protein>
    <submittedName>
        <fullName evidence="3">AMP-binding protein</fullName>
    </submittedName>
</protein>
<evidence type="ECO:0000313" key="4">
    <source>
        <dbReference type="Proteomes" id="UP001059934"/>
    </source>
</evidence>
<dbReference type="InterPro" id="IPR045851">
    <property type="entry name" value="AMP-bd_C_sf"/>
</dbReference>
<dbReference type="Pfam" id="PF13193">
    <property type="entry name" value="AMP-binding_C"/>
    <property type="match status" value="1"/>
</dbReference>
<dbReference type="PANTHER" id="PTHR43201:SF32">
    <property type="entry name" value="2-SUCCINYLBENZOATE--COA LIGASE, CHLOROPLASTIC_PEROXISOMAL"/>
    <property type="match status" value="1"/>
</dbReference>
<dbReference type="Proteomes" id="UP001059934">
    <property type="component" value="Chromosome"/>
</dbReference>
<evidence type="ECO:0000259" key="2">
    <source>
        <dbReference type="Pfam" id="PF13193"/>
    </source>
</evidence>
<dbReference type="InterPro" id="IPR000873">
    <property type="entry name" value="AMP-dep_synth/lig_dom"/>
</dbReference>
<reference evidence="3" key="1">
    <citation type="submission" date="2022-08" db="EMBL/GenBank/DDBJ databases">
        <title>Catabolic pathway analysis in culturable SAR92 clade bacteria reveals their overlooked roles in DMSP degradation in coastal seas.</title>
        <authorList>
            <person name="He X."/>
            <person name="Zhang X."/>
            <person name="Zhang Y."/>
        </authorList>
    </citation>
    <scope>NUCLEOTIDE SEQUENCE</scope>
    <source>
        <strain evidence="3">H455</strain>
    </source>
</reference>